<dbReference type="RefSeq" id="WP_267542645.1">
    <property type="nucleotide sequence ID" value="NZ_JAPNKA010000002.1"/>
</dbReference>
<dbReference type="CDD" id="cd01127">
    <property type="entry name" value="TrwB_TraG_TraD_VirD4"/>
    <property type="match status" value="1"/>
</dbReference>
<feature type="domain" description="TraG P-loop" evidence="1">
    <location>
        <begin position="630"/>
        <end position="832"/>
    </location>
</feature>
<dbReference type="InterPro" id="IPR051162">
    <property type="entry name" value="T4SS_component"/>
</dbReference>
<dbReference type="Proteomes" id="UP001207654">
    <property type="component" value="Unassembled WGS sequence"/>
</dbReference>
<organism evidence="2 3">
    <name type="scientific">Archangium lansingense</name>
    <dbReference type="NCBI Taxonomy" id="2995310"/>
    <lineage>
        <taxon>Bacteria</taxon>
        <taxon>Pseudomonadati</taxon>
        <taxon>Myxococcota</taxon>
        <taxon>Myxococcia</taxon>
        <taxon>Myxococcales</taxon>
        <taxon>Cystobacterineae</taxon>
        <taxon>Archangiaceae</taxon>
        <taxon>Archangium</taxon>
    </lineage>
</organism>
<accession>A0ABT4APY4</accession>
<evidence type="ECO:0000313" key="2">
    <source>
        <dbReference type="EMBL" id="MCY1083768.1"/>
    </source>
</evidence>
<dbReference type="Pfam" id="PF19044">
    <property type="entry name" value="P-loop_TraG"/>
    <property type="match status" value="2"/>
</dbReference>
<dbReference type="Pfam" id="PF11130">
    <property type="entry name" value="TraC_F_IV"/>
    <property type="match status" value="1"/>
</dbReference>
<evidence type="ECO:0000313" key="3">
    <source>
        <dbReference type="Proteomes" id="UP001207654"/>
    </source>
</evidence>
<comment type="caution">
    <text evidence="2">The sequence shown here is derived from an EMBL/GenBank/DDBJ whole genome shotgun (WGS) entry which is preliminary data.</text>
</comment>
<feature type="domain" description="TraG P-loop" evidence="1">
    <location>
        <begin position="447"/>
        <end position="531"/>
    </location>
</feature>
<gene>
    <name evidence="2" type="ORF">OV287_55945</name>
</gene>
<dbReference type="EMBL" id="JAPNKA010000002">
    <property type="protein sequence ID" value="MCY1083768.1"/>
    <property type="molecule type" value="Genomic_DNA"/>
</dbReference>
<keyword evidence="3" id="KW-1185">Reference proteome</keyword>
<name>A0ABT4APY4_9BACT</name>
<dbReference type="SUPFAM" id="SSF52540">
    <property type="entry name" value="P-loop containing nucleoside triphosphate hydrolases"/>
    <property type="match status" value="1"/>
</dbReference>
<dbReference type="InterPro" id="IPR027417">
    <property type="entry name" value="P-loop_NTPase"/>
</dbReference>
<dbReference type="Gene3D" id="3.40.50.300">
    <property type="entry name" value="P-loop containing nucleotide triphosphate hydrolases"/>
    <property type="match status" value="1"/>
</dbReference>
<dbReference type="PANTHER" id="PTHR30121:SF6">
    <property type="entry name" value="SLR6007 PROTEIN"/>
    <property type="match status" value="1"/>
</dbReference>
<dbReference type="PANTHER" id="PTHR30121">
    <property type="entry name" value="UNCHARACTERIZED PROTEIN YJGR-RELATED"/>
    <property type="match status" value="1"/>
</dbReference>
<reference evidence="2 3" key="1">
    <citation type="submission" date="2022-11" db="EMBL/GenBank/DDBJ databases">
        <title>Minimal conservation of predation-associated metabolite biosynthetic gene clusters underscores biosynthetic potential of Myxococcota including descriptions for ten novel species: Archangium lansinium sp. nov., Myxococcus landrumus sp. nov., Nannocystis bai.</title>
        <authorList>
            <person name="Ahearne A."/>
            <person name="Stevens C."/>
            <person name="Phillips K."/>
        </authorList>
    </citation>
    <scope>NUCLEOTIDE SEQUENCE [LARGE SCALE GENOMIC DNA]</scope>
    <source>
        <strain evidence="2 3">MIWBW</strain>
    </source>
</reference>
<dbReference type="Gene3D" id="1.10.8.730">
    <property type="match status" value="1"/>
</dbReference>
<protein>
    <submittedName>
        <fullName evidence="2">TraC family protein</fullName>
    </submittedName>
</protein>
<dbReference type="InterPro" id="IPR025955">
    <property type="entry name" value="TraC/Conjuga_ATPase"/>
</dbReference>
<proteinExistence type="predicted"/>
<sequence length="850" mass="94092">MPPPPSLNESAFASYLPYWWVGDGALALVDGTLVRGFRLRPLSVLTLPNAERNALAAFCRSALNALPIGYQLQVLRQSRPVSEGYFRTYAELSAAENPILREQRAQSTAFLRGRQLRVFDFYVFLSKPRAFGPLGRGSLFDRLLGRRNASTIAREQHLAALQDLDAKARAFTSALDARVPLTPLGEEELVELVFRFLNPSRARYYTPELPAREPPPGLAAEQRHLHRPLSLRQQLVHAGLSYNLDTLFLDDPVRPYRVMGVKSLPPATEAAHILPANRLPFAHWLSVSLSVPDSEARYESIDRRRKRALAAASGWGRNVRAEEQAEELEGAMRAMVARDQRLFELSVQVLFGADTLVELDRYTEMAAEQFIRAMRTPFSTLQMEQLPGYLGMLPGNAHQALHRQTVLTDNAADFLPLYASAPGDKRPLFLATTRTGEPYAIDAANAAAEAWNWCIFGRTGSGKTFYVLSLATSSMLALGSPLIVVDVGGKEKGSYYRLVQLLGGDFVSVSLDGSMAINPFFSREDLYTDDEGNPSREPNPGKVLFLAGLAKLLVTDPGQPAPGIIASSILEQAILATYERVGSARPPIFSDLAEELEAFAGEDKESTALARRMAKSLRAQLSTARARVINQQTKVNIRSPFVVFDLKGIEDLGDFGTIVLLVISAYVWSMIGRKRSAPGWLAWVIYDEVWKLLKDPTAAQLIAELYRTARKLKAGVVTITQELADFLAVPQASAILANATNFALLRHSKGHEQVGELLQLNSRELELFRSLTPKKGHYSEVFLRRGDESTIVRVTPSPWDYWVNTTDGVDRDLEAEVVRRFGGNHLAALRYLVEHHPHGAPREATSVEAA</sequence>
<evidence type="ECO:0000259" key="1">
    <source>
        <dbReference type="Pfam" id="PF19044"/>
    </source>
</evidence>
<dbReference type="InterPro" id="IPR043964">
    <property type="entry name" value="P-loop_TraG"/>
</dbReference>